<dbReference type="Proteomes" id="UP001519307">
    <property type="component" value="Unassembled WGS sequence"/>
</dbReference>
<dbReference type="Gene3D" id="3.20.20.70">
    <property type="entry name" value="Aldolase class I"/>
    <property type="match status" value="1"/>
</dbReference>
<dbReference type="PIRSF" id="PIRSF016897">
    <property type="entry name" value="GlpP"/>
    <property type="match status" value="1"/>
</dbReference>
<organism evidence="1 2">
    <name type="scientific">Clostridium algifaecis</name>
    <dbReference type="NCBI Taxonomy" id="1472040"/>
    <lineage>
        <taxon>Bacteria</taxon>
        <taxon>Bacillati</taxon>
        <taxon>Bacillota</taxon>
        <taxon>Clostridia</taxon>
        <taxon>Eubacteriales</taxon>
        <taxon>Clostridiaceae</taxon>
        <taxon>Clostridium</taxon>
    </lineage>
</organism>
<gene>
    <name evidence="1" type="ORF">J2Z42_000836</name>
</gene>
<proteinExistence type="predicted"/>
<sequence>MNSEDNRFLIIPSVRMNKNVSYALSLDNEYILLSETHIGNLKCLVDKCHKANKKAIVNAELIGGLNLDKIGINLLKQLYKVDGVIGANTPKMNMMKEIGLMTIQRITLMDSKAFDTSLRLISNSKCDAIEIRPCIYGLKFGDEIKKVKNVPLLLGGFIDNEDMIYKAKEAGFRGVTTSCKSLWNIKTK</sequence>
<keyword evidence="2" id="KW-1185">Reference proteome</keyword>
<name>A0ABS4KRP5_9CLOT</name>
<dbReference type="InterPro" id="IPR006699">
    <property type="entry name" value="GlpP"/>
</dbReference>
<dbReference type="RefSeq" id="WP_209701101.1">
    <property type="nucleotide sequence ID" value="NZ_JAGGLM010000003.1"/>
</dbReference>
<accession>A0ABS4KRP5</accession>
<dbReference type="PANTHER" id="PTHR35787:SF1">
    <property type="entry name" value="GLYCEROL UPTAKE OPERON ANTITERMINATOR REGULATORY PROTEIN"/>
    <property type="match status" value="1"/>
</dbReference>
<dbReference type="Pfam" id="PF04309">
    <property type="entry name" value="G3P_antiterm"/>
    <property type="match status" value="1"/>
</dbReference>
<comment type="caution">
    <text evidence="1">The sequence shown here is derived from an EMBL/GenBank/DDBJ whole genome shotgun (WGS) entry which is preliminary data.</text>
</comment>
<dbReference type="InterPro" id="IPR013785">
    <property type="entry name" value="Aldolase_TIM"/>
</dbReference>
<protein>
    <submittedName>
        <fullName evidence="1">Glycerol uptake operon antiterminator</fullName>
    </submittedName>
</protein>
<evidence type="ECO:0000313" key="2">
    <source>
        <dbReference type="Proteomes" id="UP001519307"/>
    </source>
</evidence>
<dbReference type="EMBL" id="JAGGLM010000003">
    <property type="protein sequence ID" value="MBP2032171.1"/>
    <property type="molecule type" value="Genomic_DNA"/>
</dbReference>
<dbReference type="SUPFAM" id="SSF110391">
    <property type="entry name" value="GlpP-like"/>
    <property type="match status" value="1"/>
</dbReference>
<evidence type="ECO:0000313" key="1">
    <source>
        <dbReference type="EMBL" id="MBP2032171.1"/>
    </source>
</evidence>
<reference evidence="1 2" key="1">
    <citation type="submission" date="2021-03" db="EMBL/GenBank/DDBJ databases">
        <title>Genomic Encyclopedia of Type Strains, Phase IV (KMG-IV): sequencing the most valuable type-strain genomes for metagenomic binning, comparative biology and taxonomic classification.</title>
        <authorList>
            <person name="Goeker M."/>
        </authorList>
    </citation>
    <scope>NUCLEOTIDE SEQUENCE [LARGE SCALE GENOMIC DNA]</scope>
    <source>
        <strain evidence="1 2">DSM 28783</strain>
    </source>
</reference>
<dbReference type="PANTHER" id="PTHR35787">
    <property type="entry name" value="GLYCEROL UPTAKE OPERON ANTITERMINATOR REGULATORY PROTEIN"/>
    <property type="match status" value="1"/>
</dbReference>